<feature type="transmembrane region" description="Helical" evidence="1">
    <location>
        <begin position="78"/>
        <end position="95"/>
    </location>
</feature>
<accession>A0A220MDS0</accession>
<evidence type="ECO:0000313" key="2">
    <source>
        <dbReference type="EMBL" id="ASJ53142.1"/>
    </source>
</evidence>
<feature type="transmembrane region" description="Helical" evidence="1">
    <location>
        <begin position="54"/>
        <end position="72"/>
    </location>
</feature>
<keyword evidence="1" id="KW-0472">Membrane</keyword>
<proteinExistence type="predicted"/>
<dbReference type="Pfam" id="PF07136">
    <property type="entry name" value="DUF1385"/>
    <property type="match status" value="1"/>
</dbReference>
<feature type="transmembrane region" description="Helical" evidence="1">
    <location>
        <begin position="129"/>
        <end position="151"/>
    </location>
</feature>
<protein>
    <submittedName>
        <fullName evidence="2">DUF1385 domain-containing protein</fullName>
    </submittedName>
</protein>
<dbReference type="KEGG" id="bfm:BP422_06025"/>
<reference evidence="2 3" key="1">
    <citation type="submission" date="2016-11" db="EMBL/GenBank/DDBJ databases">
        <authorList>
            <person name="Jaros S."/>
            <person name="Januszkiewicz K."/>
            <person name="Wedrychowicz H."/>
        </authorList>
    </citation>
    <scope>NUCLEOTIDE SEQUENCE [LARGE SCALE GENOMIC DNA]</scope>
    <source>
        <strain evidence="2 3">NF2</strain>
    </source>
</reference>
<dbReference type="InterPro" id="IPR010787">
    <property type="entry name" value="DUF1385"/>
</dbReference>
<sequence>MIMGMSFGRGVLFHDRNVLACAEVKDGVIHMWAEKITLKTIGKLWYRIFFSFPWYYQLFHLLLAGYVLAAIVKPDWAIIDPMWAAVYIAGFHFVFPKMMKKFHGAEHKVFSYGGKKSLAALKEIQRANIVNDGCSTNLVVWFFTGFILSVFFLPLEWSVACGVAGLLVGMLGDRYVRKYFGFLYKLSAFFQKYSTTKEPDRIHLETAIRSYMLFEHIREVDRLQNAS</sequence>
<organism evidence="2 3">
    <name type="scientific">Brevibacillus formosus</name>
    <dbReference type="NCBI Taxonomy" id="54913"/>
    <lineage>
        <taxon>Bacteria</taxon>
        <taxon>Bacillati</taxon>
        <taxon>Bacillota</taxon>
        <taxon>Bacilli</taxon>
        <taxon>Bacillales</taxon>
        <taxon>Paenibacillaceae</taxon>
        <taxon>Brevibacillus</taxon>
    </lineage>
</organism>
<dbReference type="EMBL" id="CP018145">
    <property type="protein sequence ID" value="ASJ53142.1"/>
    <property type="molecule type" value="Genomic_DNA"/>
</dbReference>
<keyword evidence="1" id="KW-1133">Transmembrane helix</keyword>
<dbReference type="AlphaFoldDB" id="A0A220MDS0"/>
<dbReference type="Proteomes" id="UP000197781">
    <property type="component" value="Chromosome"/>
</dbReference>
<gene>
    <name evidence="2" type="ORF">BP422_06025</name>
</gene>
<evidence type="ECO:0000313" key="3">
    <source>
        <dbReference type="Proteomes" id="UP000197781"/>
    </source>
</evidence>
<name>A0A220MDS0_9BACL</name>
<evidence type="ECO:0000256" key="1">
    <source>
        <dbReference type="SAM" id="Phobius"/>
    </source>
</evidence>
<keyword evidence="1" id="KW-0812">Transmembrane</keyword>
<dbReference type="RefSeq" id="WP_088906987.1">
    <property type="nucleotide sequence ID" value="NZ_CP018145.1"/>
</dbReference>